<dbReference type="RefSeq" id="WP_189577101.1">
    <property type="nucleotide sequence ID" value="NZ_BMXU01000003.1"/>
</dbReference>
<protein>
    <recommendedName>
        <fullName evidence="5">DUF4333 domain-containing protein</fullName>
    </recommendedName>
</protein>
<feature type="transmembrane region" description="Helical" evidence="2">
    <location>
        <begin position="12"/>
        <end position="29"/>
    </location>
</feature>
<keyword evidence="2" id="KW-0472">Membrane</keyword>
<name>A0ABV7M6Q4_9PROT</name>
<evidence type="ECO:0008006" key="5">
    <source>
        <dbReference type="Google" id="ProtNLM"/>
    </source>
</evidence>
<proteinExistence type="predicted"/>
<gene>
    <name evidence="3" type="ORF">ACFONP_00070</name>
</gene>
<reference evidence="4" key="1">
    <citation type="journal article" date="2019" name="Int. J. Syst. Evol. Microbiol.">
        <title>The Global Catalogue of Microorganisms (GCM) 10K type strain sequencing project: providing services to taxonomists for standard genome sequencing and annotation.</title>
        <authorList>
            <consortium name="The Broad Institute Genomics Platform"/>
            <consortium name="The Broad Institute Genome Sequencing Center for Infectious Disease"/>
            <person name="Wu L."/>
            <person name="Ma J."/>
        </authorList>
    </citation>
    <scope>NUCLEOTIDE SEQUENCE [LARGE SCALE GENOMIC DNA]</scope>
    <source>
        <strain evidence="4">KCTC 22245</strain>
    </source>
</reference>
<comment type="caution">
    <text evidence="3">The sequence shown here is derived from an EMBL/GenBank/DDBJ whole genome shotgun (WGS) entry which is preliminary data.</text>
</comment>
<keyword evidence="4" id="KW-1185">Reference proteome</keyword>
<sequence>MFGDDRGTSGFVLSLGAAVIAAIVLHMVLTRQPPSVDDAVSQPEPPAPASVSYRSLGTPPGHRLPCDGPGATARGPRSTVPVAGVDSCRMIAPPERVTVEVLFDVTPQGLPANVMIEGSIPVSIP</sequence>
<evidence type="ECO:0000256" key="2">
    <source>
        <dbReference type="SAM" id="Phobius"/>
    </source>
</evidence>
<dbReference type="Proteomes" id="UP001595607">
    <property type="component" value="Unassembled WGS sequence"/>
</dbReference>
<evidence type="ECO:0000313" key="3">
    <source>
        <dbReference type="EMBL" id="MFC3301123.1"/>
    </source>
</evidence>
<accession>A0ABV7M6Q4</accession>
<keyword evidence="2" id="KW-0812">Transmembrane</keyword>
<organism evidence="3 4">
    <name type="scientific">Parvularcula lutaonensis</name>
    <dbReference type="NCBI Taxonomy" id="491923"/>
    <lineage>
        <taxon>Bacteria</taxon>
        <taxon>Pseudomonadati</taxon>
        <taxon>Pseudomonadota</taxon>
        <taxon>Alphaproteobacteria</taxon>
        <taxon>Parvularculales</taxon>
        <taxon>Parvularculaceae</taxon>
        <taxon>Parvularcula</taxon>
    </lineage>
</organism>
<evidence type="ECO:0000256" key="1">
    <source>
        <dbReference type="SAM" id="MobiDB-lite"/>
    </source>
</evidence>
<dbReference type="EMBL" id="JBHRVA010000001">
    <property type="protein sequence ID" value="MFC3301123.1"/>
    <property type="molecule type" value="Genomic_DNA"/>
</dbReference>
<feature type="region of interest" description="Disordered" evidence="1">
    <location>
        <begin position="35"/>
        <end position="78"/>
    </location>
</feature>
<evidence type="ECO:0000313" key="4">
    <source>
        <dbReference type="Proteomes" id="UP001595607"/>
    </source>
</evidence>
<keyword evidence="2" id="KW-1133">Transmembrane helix</keyword>